<accession>A0A8S0UFW9</accession>
<dbReference type="GO" id="GO:0004402">
    <property type="term" value="F:histone acetyltransferase activity"/>
    <property type="evidence" value="ECO:0007669"/>
    <property type="project" value="InterPro"/>
</dbReference>
<evidence type="ECO:0000313" key="2">
    <source>
        <dbReference type="Proteomes" id="UP000594638"/>
    </source>
</evidence>
<dbReference type="GO" id="GO:0006384">
    <property type="term" value="P:transcription initiation at RNA polymerase III promoter"/>
    <property type="evidence" value="ECO:0007669"/>
    <property type="project" value="InterPro"/>
</dbReference>
<reference evidence="1 2" key="1">
    <citation type="submission" date="2019-12" db="EMBL/GenBank/DDBJ databases">
        <authorList>
            <person name="Alioto T."/>
            <person name="Alioto T."/>
            <person name="Gomez Garrido J."/>
        </authorList>
    </citation>
    <scope>NUCLEOTIDE SEQUENCE [LARGE SCALE GENOMIC DNA]</scope>
</reference>
<protein>
    <submittedName>
        <fullName evidence="1">Uncharacterized protein</fullName>
    </submittedName>
</protein>
<organism evidence="1 2">
    <name type="scientific">Olea europaea subsp. europaea</name>
    <dbReference type="NCBI Taxonomy" id="158383"/>
    <lineage>
        <taxon>Eukaryota</taxon>
        <taxon>Viridiplantae</taxon>
        <taxon>Streptophyta</taxon>
        <taxon>Embryophyta</taxon>
        <taxon>Tracheophyta</taxon>
        <taxon>Spermatophyta</taxon>
        <taxon>Magnoliopsida</taxon>
        <taxon>eudicotyledons</taxon>
        <taxon>Gunneridae</taxon>
        <taxon>Pentapetalae</taxon>
        <taxon>asterids</taxon>
        <taxon>lamiids</taxon>
        <taxon>Lamiales</taxon>
        <taxon>Oleaceae</taxon>
        <taxon>Oleeae</taxon>
        <taxon>Olea</taxon>
    </lineage>
</organism>
<dbReference type="AlphaFoldDB" id="A0A8S0UFW9"/>
<comment type="caution">
    <text evidence="1">The sequence shown here is derived from an EMBL/GenBank/DDBJ whole genome shotgun (WGS) entry which is preliminary data.</text>
</comment>
<proteinExistence type="predicted"/>
<dbReference type="InterPro" id="IPR044230">
    <property type="entry name" value="GTF3C4"/>
</dbReference>
<dbReference type="Gramene" id="OE9A067639T1">
    <property type="protein sequence ID" value="OE9A067639C1"/>
    <property type="gene ID" value="OE9A067639"/>
</dbReference>
<dbReference type="EMBL" id="CACTIH010007903">
    <property type="protein sequence ID" value="CAA3018699.1"/>
    <property type="molecule type" value="Genomic_DNA"/>
</dbReference>
<dbReference type="PANTHER" id="PTHR15496:SF2">
    <property type="entry name" value="GENERAL TRANSCRIPTION FACTOR 3C POLYPEPTIDE 4"/>
    <property type="match status" value="1"/>
</dbReference>
<gene>
    <name evidence="1" type="ORF">OLEA9_A067639</name>
</gene>
<name>A0A8S0UFW9_OLEEU</name>
<evidence type="ECO:0000313" key="1">
    <source>
        <dbReference type="EMBL" id="CAA3018699.1"/>
    </source>
</evidence>
<dbReference type="OrthoDB" id="6021743at2759"/>
<dbReference type="GO" id="GO:0000127">
    <property type="term" value="C:transcription factor TFIIIC complex"/>
    <property type="evidence" value="ECO:0007669"/>
    <property type="project" value="InterPro"/>
</dbReference>
<dbReference type="PANTHER" id="PTHR15496">
    <property type="entry name" value="GENERAL TRANSCRIPTION FACTOR 3C POLYPEPTIDE 4 FAMILY"/>
    <property type="match status" value="1"/>
</dbReference>
<keyword evidence="2" id="KW-1185">Reference proteome</keyword>
<sequence>MSSRFQAASLVASPSYPNAVAWSDENLVAVASGNIVTIL</sequence>
<feature type="non-terminal residue" evidence="1">
    <location>
        <position position="39"/>
    </location>
</feature>
<dbReference type="Proteomes" id="UP000594638">
    <property type="component" value="Unassembled WGS sequence"/>
</dbReference>